<feature type="transmembrane region" description="Helical" evidence="10">
    <location>
        <begin position="15"/>
        <end position="36"/>
    </location>
</feature>
<evidence type="ECO:0000256" key="9">
    <source>
        <dbReference type="RuleBase" id="RU004057"/>
    </source>
</evidence>
<proteinExistence type="inferred from homology"/>
<dbReference type="AlphaFoldDB" id="A0A7J0BGC2"/>
<accession>A0A7J0BGC2</accession>
<evidence type="ECO:0000256" key="8">
    <source>
        <dbReference type="ARBA" id="ARBA00023306"/>
    </source>
</evidence>
<keyword evidence="5 10" id="KW-0812">Transmembrane</keyword>
<evidence type="ECO:0000256" key="2">
    <source>
        <dbReference type="ARBA" id="ARBA00022475"/>
    </source>
</evidence>
<protein>
    <submittedName>
        <fullName evidence="12">Protein TolQ</fullName>
    </submittedName>
</protein>
<comment type="subcellular location">
    <subcellularLocation>
        <location evidence="1">Cell membrane</location>
        <topology evidence="1">Multi-pass membrane protein</topology>
    </subcellularLocation>
    <subcellularLocation>
        <location evidence="9">Membrane</location>
        <topology evidence="9">Multi-pass membrane protein</topology>
    </subcellularLocation>
</comment>
<evidence type="ECO:0000256" key="10">
    <source>
        <dbReference type="SAM" id="Phobius"/>
    </source>
</evidence>
<dbReference type="InterPro" id="IPR014163">
    <property type="entry name" value="Tol-Pal_TolQ"/>
</dbReference>
<keyword evidence="9" id="KW-0813">Transport</keyword>
<evidence type="ECO:0000256" key="5">
    <source>
        <dbReference type="ARBA" id="ARBA00022692"/>
    </source>
</evidence>
<dbReference type="Proteomes" id="UP000503840">
    <property type="component" value="Unassembled WGS sequence"/>
</dbReference>
<comment type="similarity">
    <text evidence="9">Belongs to the exbB/tolQ family.</text>
</comment>
<keyword evidence="4" id="KW-0132">Cell division</keyword>
<keyword evidence="13" id="KW-1185">Reference proteome</keyword>
<keyword evidence="8" id="KW-0131">Cell cycle</keyword>
<comment type="caution">
    <text evidence="12">The sequence shown here is derived from an EMBL/GenBank/DDBJ whole genome shotgun (WGS) entry which is preliminary data.</text>
</comment>
<dbReference type="GO" id="GO:0017038">
    <property type="term" value="P:protein import"/>
    <property type="evidence" value="ECO:0007669"/>
    <property type="project" value="TreeGrafter"/>
</dbReference>
<evidence type="ECO:0000256" key="7">
    <source>
        <dbReference type="ARBA" id="ARBA00023136"/>
    </source>
</evidence>
<dbReference type="NCBIfam" id="TIGR02796">
    <property type="entry name" value="tolQ"/>
    <property type="match status" value="1"/>
</dbReference>
<name>A0A7J0BGC2_9BACT</name>
<evidence type="ECO:0000256" key="3">
    <source>
        <dbReference type="ARBA" id="ARBA00022519"/>
    </source>
</evidence>
<keyword evidence="6 10" id="KW-1133">Transmembrane helix</keyword>
<dbReference type="PANTHER" id="PTHR30625">
    <property type="entry name" value="PROTEIN TOLQ"/>
    <property type="match status" value="1"/>
</dbReference>
<evidence type="ECO:0000256" key="1">
    <source>
        <dbReference type="ARBA" id="ARBA00004651"/>
    </source>
</evidence>
<dbReference type="GO" id="GO:0005886">
    <property type="term" value="C:plasma membrane"/>
    <property type="evidence" value="ECO:0007669"/>
    <property type="project" value="UniProtKB-SubCell"/>
</dbReference>
<evidence type="ECO:0000313" key="13">
    <source>
        <dbReference type="Proteomes" id="UP000503840"/>
    </source>
</evidence>
<reference evidence="12 13" key="1">
    <citation type="submission" date="2020-05" db="EMBL/GenBank/DDBJ databases">
        <title>Draft genome sequence of Desulfovibrio sp. strain HN2T.</title>
        <authorList>
            <person name="Ueno A."/>
            <person name="Tamazawa S."/>
            <person name="Tamamura S."/>
            <person name="Murakami T."/>
            <person name="Kiyama T."/>
            <person name="Inomata H."/>
            <person name="Amano Y."/>
            <person name="Miyakawa K."/>
            <person name="Tamaki H."/>
            <person name="Naganuma T."/>
            <person name="Kaneko K."/>
        </authorList>
    </citation>
    <scope>NUCLEOTIDE SEQUENCE [LARGE SCALE GENOMIC DNA]</scope>
    <source>
        <strain evidence="12 13">HN2</strain>
    </source>
</reference>
<dbReference type="InterPro" id="IPR050790">
    <property type="entry name" value="ExbB/TolQ_transport"/>
</dbReference>
<gene>
    <name evidence="12" type="primary">tolQ-2</name>
    <name evidence="12" type="ORF">DSM101010T_06160</name>
</gene>
<keyword evidence="7 10" id="KW-0472">Membrane</keyword>
<organism evidence="12 13">
    <name type="scientific">Desulfovibrio subterraneus</name>
    <dbReference type="NCBI Taxonomy" id="2718620"/>
    <lineage>
        <taxon>Bacteria</taxon>
        <taxon>Pseudomonadati</taxon>
        <taxon>Thermodesulfobacteriota</taxon>
        <taxon>Desulfovibrionia</taxon>
        <taxon>Desulfovibrionales</taxon>
        <taxon>Desulfovibrionaceae</taxon>
        <taxon>Desulfovibrio</taxon>
    </lineage>
</organism>
<dbReference type="PANTHER" id="PTHR30625:SF3">
    <property type="entry name" value="TOL-PAL SYSTEM PROTEIN TOLQ"/>
    <property type="match status" value="1"/>
</dbReference>
<sequence length="236" mass="25289">MGDSNVFMLLWQATFVVKCVLALLIIMSITSWSLMFQKWFHLSAARAKAEKGLADFQAAKDLREAVQSLGSDATSPVYSVAQEGVAEYNRLRELGSNSDILADNVRRALRQGVSMQTSKMGTSLSFLATCANSAPFIGLFGTVWGIMHSFHSIGQMKTATLAAVAPGISEALVATAIGLAVAIPATMGYNLFLGMLNGIEVQLVNFAGAFLNRVQRELGATRPASQTVARIPGEKR</sequence>
<keyword evidence="3" id="KW-0997">Cell inner membrane</keyword>
<feature type="transmembrane region" description="Helical" evidence="10">
    <location>
        <begin position="124"/>
        <end position="147"/>
    </location>
</feature>
<feature type="domain" description="MotA/TolQ/ExbB proton channel" evidence="11">
    <location>
        <begin position="91"/>
        <end position="200"/>
    </location>
</feature>
<dbReference type="RefSeq" id="WP_174403968.1">
    <property type="nucleotide sequence ID" value="NZ_BLVO01000005.1"/>
</dbReference>
<dbReference type="GO" id="GO:0043213">
    <property type="term" value="P:bacteriocin transport"/>
    <property type="evidence" value="ECO:0007669"/>
    <property type="project" value="InterPro"/>
</dbReference>
<dbReference type="InterPro" id="IPR002898">
    <property type="entry name" value="MotA_ExbB_proton_chnl"/>
</dbReference>
<feature type="transmembrane region" description="Helical" evidence="10">
    <location>
        <begin position="159"/>
        <end position="183"/>
    </location>
</feature>
<evidence type="ECO:0000313" key="12">
    <source>
        <dbReference type="EMBL" id="GFM32251.1"/>
    </source>
</evidence>
<keyword evidence="2" id="KW-1003">Cell membrane</keyword>
<evidence type="ECO:0000256" key="6">
    <source>
        <dbReference type="ARBA" id="ARBA00022989"/>
    </source>
</evidence>
<dbReference type="Pfam" id="PF01618">
    <property type="entry name" value="MotA_ExbB"/>
    <property type="match status" value="1"/>
</dbReference>
<dbReference type="GO" id="GO:0051301">
    <property type="term" value="P:cell division"/>
    <property type="evidence" value="ECO:0007669"/>
    <property type="project" value="UniProtKB-KW"/>
</dbReference>
<evidence type="ECO:0000256" key="4">
    <source>
        <dbReference type="ARBA" id="ARBA00022618"/>
    </source>
</evidence>
<evidence type="ECO:0000259" key="11">
    <source>
        <dbReference type="Pfam" id="PF01618"/>
    </source>
</evidence>
<dbReference type="EMBL" id="BLVO01000005">
    <property type="protein sequence ID" value="GFM32251.1"/>
    <property type="molecule type" value="Genomic_DNA"/>
</dbReference>
<keyword evidence="9" id="KW-0653">Protein transport</keyword>